<evidence type="ECO:0000313" key="2">
    <source>
        <dbReference type="EMBL" id="STZ76979.1"/>
    </source>
</evidence>
<feature type="signal peptide" evidence="1">
    <location>
        <begin position="1"/>
        <end position="21"/>
    </location>
</feature>
<dbReference type="Proteomes" id="UP000254651">
    <property type="component" value="Unassembled WGS sequence"/>
</dbReference>
<evidence type="ECO:0000313" key="3">
    <source>
        <dbReference type="Proteomes" id="UP000254651"/>
    </source>
</evidence>
<accession>A0A378UJZ2</accession>
<reference evidence="2 3" key="1">
    <citation type="submission" date="2018-06" db="EMBL/GenBank/DDBJ databases">
        <authorList>
            <consortium name="Pathogen Informatics"/>
            <person name="Doyle S."/>
        </authorList>
    </citation>
    <scope>NUCLEOTIDE SEQUENCE [LARGE SCALE GENOMIC DNA]</scope>
    <source>
        <strain evidence="2 3">NCTC10295</strain>
    </source>
</reference>
<keyword evidence="1" id="KW-0732">Signal</keyword>
<feature type="chain" id="PRO_5016888228" evidence="1">
    <location>
        <begin position="22"/>
        <end position="128"/>
    </location>
</feature>
<name>A0A378UJZ2_BERDE</name>
<sequence length="128" mass="14203">MMKRGLLLAAAMLLVQHGAWAQRTIPEEMPAAVLKSVDWPYITVDFGGFSWQKLLTLGLGSGRTATLPVSRFVRIKNEHNRFIVMGRLRAQTGKTVALKQDAAGEVQEIWILSPGERAALQQRSETSE</sequence>
<dbReference type="AlphaFoldDB" id="A0A378UJZ2"/>
<protein>
    <submittedName>
        <fullName evidence="2">Uncharacterized protein</fullName>
    </submittedName>
</protein>
<keyword evidence="3" id="KW-1185">Reference proteome</keyword>
<organism evidence="2 3">
    <name type="scientific">Bergeriella denitrificans</name>
    <name type="common">Neisseria denitrificans</name>
    <dbReference type="NCBI Taxonomy" id="494"/>
    <lineage>
        <taxon>Bacteria</taxon>
        <taxon>Pseudomonadati</taxon>
        <taxon>Pseudomonadota</taxon>
        <taxon>Betaproteobacteria</taxon>
        <taxon>Neisseriales</taxon>
        <taxon>Neisseriaceae</taxon>
        <taxon>Bergeriella</taxon>
    </lineage>
</organism>
<gene>
    <name evidence="2" type="ORF">NCTC10295_01772</name>
</gene>
<evidence type="ECO:0000256" key="1">
    <source>
        <dbReference type="SAM" id="SignalP"/>
    </source>
</evidence>
<proteinExistence type="predicted"/>
<dbReference type="RefSeq" id="WP_245934309.1">
    <property type="nucleotide sequence ID" value="NZ_CP181246.1"/>
</dbReference>
<dbReference type="EMBL" id="UGQS01000002">
    <property type="protein sequence ID" value="STZ76979.1"/>
    <property type="molecule type" value="Genomic_DNA"/>
</dbReference>